<dbReference type="GO" id="GO:0004300">
    <property type="term" value="F:enoyl-CoA hydratase activity"/>
    <property type="evidence" value="ECO:0007669"/>
    <property type="project" value="UniProtKB-EC"/>
</dbReference>
<feature type="compositionally biased region" description="Basic and acidic residues" evidence="4">
    <location>
        <begin position="1"/>
        <end position="15"/>
    </location>
</feature>
<dbReference type="Gene3D" id="3.90.226.10">
    <property type="entry name" value="2-enoyl-CoA Hydratase, Chain A, domain 1"/>
    <property type="match status" value="1"/>
</dbReference>
<accession>A0A3S9A1I8</accession>
<keyword evidence="6" id="KW-1185">Reference proteome</keyword>
<evidence type="ECO:0000256" key="3">
    <source>
        <dbReference type="RuleBase" id="RU003707"/>
    </source>
</evidence>
<dbReference type="PANTHER" id="PTHR11941">
    <property type="entry name" value="ENOYL-COA HYDRATASE-RELATED"/>
    <property type="match status" value="1"/>
</dbReference>
<dbReference type="OrthoDB" id="254175at2"/>
<dbReference type="InterPro" id="IPR014748">
    <property type="entry name" value="Enoyl-CoA_hydra_C"/>
</dbReference>
<dbReference type="SUPFAM" id="SSF52096">
    <property type="entry name" value="ClpP/crotonase"/>
    <property type="match status" value="1"/>
</dbReference>
<dbReference type="RefSeq" id="WP_126014327.1">
    <property type="nucleotide sequence ID" value="NZ_CP034437.1"/>
</dbReference>
<dbReference type="InterPro" id="IPR018376">
    <property type="entry name" value="Enoyl-CoA_hyd/isom_CS"/>
</dbReference>
<protein>
    <submittedName>
        <fullName evidence="5">Enoyl-CoA hydratase</fullName>
        <ecNumber evidence="5">4.2.1.17</ecNumber>
    </submittedName>
</protein>
<feature type="region of interest" description="Disordered" evidence="4">
    <location>
        <begin position="1"/>
        <end position="21"/>
    </location>
</feature>
<dbReference type="Proteomes" id="UP000272528">
    <property type="component" value="Chromosome"/>
</dbReference>
<sequence length="280" mass="30274">MSSERDREREQERAPALDPAPEPVLWEQRGHIGYIRLNRPEQLNAINRAMLDALGALIEQIGRQTRDIRVVVIEGAGRAFSAGADLKERQTMGSPEDIRQSIHRIKAVLTALEQLPQPTIAALSGLAFGGGLELALACDFRYAVRGVKLGLTEVGLGIIPGGGGTQRLPRLIGAARAKELILTARRITAEQAYELGLLSGVADDMALLHASISQLAAELLRAAPIAVYQAKLAINRGLDADLHTGMDVETAAYEVTIPTKDRQEALEAFRAKRAPHFTGE</sequence>
<evidence type="ECO:0000256" key="2">
    <source>
        <dbReference type="ARBA" id="ARBA00023239"/>
    </source>
</evidence>
<evidence type="ECO:0000256" key="4">
    <source>
        <dbReference type="SAM" id="MobiDB-lite"/>
    </source>
</evidence>
<evidence type="ECO:0000313" key="6">
    <source>
        <dbReference type="Proteomes" id="UP000272528"/>
    </source>
</evidence>
<organism evidence="5 6">
    <name type="scientific">Paenibacillus albus</name>
    <dbReference type="NCBI Taxonomy" id="2495582"/>
    <lineage>
        <taxon>Bacteria</taxon>
        <taxon>Bacillati</taxon>
        <taxon>Bacillota</taxon>
        <taxon>Bacilli</taxon>
        <taxon>Bacillales</taxon>
        <taxon>Paenibacillaceae</taxon>
        <taxon>Paenibacillus</taxon>
    </lineage>
</organism>
<dbReference type="FunFam" id="1.10.12.10:FF:000001">
    <property type="entry name" value="Probable enoyl-CoA hydratase, mitochondrial"/>
    <property type="match status" value="1"/>
</dbReference>
<dbReference type="AlphaFoldDB" id="A0A3S9A1I8"/>
<dbReference type="EMBL" id="CP034437">
    <property type="protein sequence ID" value="AZN39598.1"/>
    <property type="molecule type" value="Genomic_DNA"/>
</dbReference>
<keyword evidence="2 5" id="KW-0456">Lyase</keyword>
<dbReference type="PANTHER" id="PTHR11941:SF54">
    <property type="entry name" value="ENOYL-COA HYDRATASE, MITOCHONDRIAL"/>
    <property type="match status" value="1"/>
</dbReference>
<dbReference type="PROSITE" id="PS00166">
    <property type="entry name" value="ENOYL_COA_HYDRATASE"/>
    <property type="match status" value="1"/>
</dbReference>
<name>A0A3S9A1I8_9BACL</name>
<comment type="similarity">
    <text evidence="1 3">Belongs to the enoyl-CoA hydratase/isomerase family.</text>
</comment>
<dbReference type="Gene3D" id="1.10.12.10">
    <property type="entry name" value="Lyase 2-enoyl-coa Hydratase, Chain A, domain 2"/>
    <property type="match status" value="1"/>
</dbReference>
<dbReference type="GO" id="GO:0006635">
    <property type="term" value="P:fatty acid beta-oxidation"/>
    <property type="evidence" value="ECO:0007669"/>
    <property type="project" value="TreeGrafter"/>
</dbReference>
<gene>
    <name evidence="5" type="ORF">EJC50_07915</name>
</gene>
<dbReference type="EC" id="4.2.1.17" evidence="5"/>
<reference evidence="6" key="1">
    <citation type="submission" date="2018-12" db="EMBL/GenBank/DDBJ databases">
        <title>Genome sequence of Peanibacillus sp.</title>
        <authorList>
            <person name="Subramani G."/>
            <person name="Srinivasan S."/>
            <person name="Kim M.K."/>
        </authorList>
    </citation>
    <scope>NUCLEOTIDE SEQUENCE [LARGE SCALE GENOMIC DNA]</scope>
    <source>
        <strain evidence="6">18JY67-1</strain>
    </source>
</reference>
<evidence type="ECO:0000256" key="1">
    <source>
        <dbReference type="ARBA" id="ARBA00005254"/>
    </source>
</evidence>
<evidence type="ECO:0000313" key="5">
    <source>
        <dbReference type="EMBL" id="AZN39598.1"/>
    </source>
</evidence>
<dbReference type="InterPro" id="IPR001753">
    <property type="entry name" value="Enoyl-CoA_hydra/iso"/>
</dbReference>
<dbReference type="KEGG" id="palb:EJC50_07915"/>
<dbReference type="Pfam" id="PF00378">
    <property type="entry name" value="ECH_1"/>
    <property type="match status" value="1"/>
</dbReference>
<dbReference type="CDD" id="cd06558">
    <property type="entry name" value="crotonase-like"/>
    <property type="match status" value="1"/>
</dbReference>
<proteinExistence type="inferred from homology"/>
<dbReference type="FunFam" id="3.90.226.10:FF:000009">
    <property type="entry name" value="Carnitinyl-CoA dehydratase"/>
    <property type="match status" value="1"/>
</dbReference>
<dbReference type="InterPro" id="IPR029045">
    <property type="entry name" value="ClpP/crotonase-like_dom_sf"/>
</dbReference>